<dbReference type="AlphaFoldDB" id="A0A4R6SJV6"/>
<feature type="region of interest" description="Disordered" evidence="1">
    <location>
        <begin position="380"/>
        <end position="417"/>
    </location>
</feature>
<dbReference type="InterPro" id="IPR013494">
    <property type="entry name" value="CHP02678"/>
</dbReference>
<dbReference type="OrthoDB" id="188354at2"/>
<evidence type="ECO:0000313" key="3">
    <source>
        <dbReference type="Proteomes" id="UP000295444"/>
    </source>
</evidence>
<accession>A0A4R6SJV6</accession>
<dbReference type="NCBIfam" id="TIGR02678">
    <property type="entry name" value="TIGR02678 family protein"/>
    <property type="match status" value="1"/>
</dbReference>
<keyword evidence="3" id="KW-1185">Reference proteome</keyword>
<dbReference type="Pfam" id="PF09661">
    <property type="entry name" value="DUF2398"/>
    <property type="match status" value="1"/>
</dbReference>
<reference evidence="2 3" key="1">
    <citation type="submission" date="2019-03" db="EMBL/GenBank/DDBJ databases">
        <title>Genomic Encyclopedia of Type Strains, Phase IV (KMG-IV): sequencing the most valuable type-strain genomes for metagenomic binning, comparative biology and taxonomic classification.</title>
        <authorList>
            <person name="Goeker M."/>
        </authorList>
    </citation>
    <scope>NUCLEOTIDE SEQUENCE [LARGE SCALE GENOMIC DNA]</scope>
    <source>
        <strain evidence="2 3">DSM 45361</strain>
    </source>
</reference>
<evidence type="ECO:0000256" key="1">
    <source>
        <dbReference type="SAM" id="MobiDB-lite"/>
    </source>
</evidence>
<gene>
    <name evidence="2" type="ORF">EV186_10145</name>
</gene>
<name>A0A4R6SJV6_LABRH</name>
<evidence type="ECO:0000313" key="2">
    <source>
        <dbReference type="EMBL" id="TDQ04104.1"/>
    </source>
</evidence>
<comment type="caution">
    <text evidence="2">The sequence shown here is derived from an EMBL/GenBank/DDBJ whole genome shotgun (WGS) entry which is preliminary data.</text>
</comment>
<proteinExistence type="predicted"/>
<sequence length="417" mass="45238">MADRRTPEPGTTLLAELSDIDAAEVARCARVLLRHPLLRPGGPDGDLVPLVYRHRAPLQELFATLLGYRLVVERRFARLYKAGAGHDPTRGENALSPRGYAYVTLAMAALTGVGKQVLLSRLVADIRSAATEAGITVTDDLADRRAVTAALRHLIGLGVINETDGTVAGLIGDQPAEALITIDTDLLGQLLAGPLATADTPDELIAQATHPEQLGVEHAVRRQLVEDPVVLHADLPPEHAEWLQRRQRRESMLLERCFGLVTETRAEGVAVTDPEEYLTDIPFPSTGTIARIALLALPELLDPEDALDLDVHRDDGRVPVSAERVRLVCDRLLNDYPTAWSRQATEDRDALPGTVMALLVTQRLAVAEGDGWLLSPAAHRWLPSPDDTPAKSAAPEQPPPEVPGWSLFDDPDAKENP</sequence>
<protein>
    <submittedName>
        <fullName evidence="2">Uncharacterized protein (TIGR02678 family)</fullName>
    </submittedName>
</protein>
<dbReference type="EMBL" id="SNXZ01000001">
    <property type="protein sequence ID" value="TDQ04104.1"/>
    <property type="molecule type" value="Genomic_DNA"/>
</dbReference>
<dbReference type="RefSeq" id="WP_133847071.1">
    <property type="nucleotide sequence ID" value="NZ_SNXZ01000001.1"/>
</dbReference>
<dbReference type="Proteomes" id="UP000295444">
    <property type="component" value="Unassembled WGS sequence"/>
</dbReference>
<organism evidence="2 3">
    <name type="scientific">Labedaea rhizosphaerae</name>
    <dbReference type="NCBI Taxonomy" id="598644"/>
    <lineage>
        <taxon>Bacteria</taxon>
        <taxon>Bacillati</taxon>
        <taxon>Actinomycetota</taxon>
        <taxon>Actinomycetes</taxon>
        <taxon>Pseudonocardiales</taxon>
        <taxon>Pseudonocardiaceae</taxon>
        <taxon>Labedaea</taxon>
    </lineage>
</organism>